<dbReference type="GO" id="GO:0003677">
    <property type="term" value="F:DNA binding"/>
    <property type="evidence" value="ECO:0007669"/>
    <property type="project" value="InterPro"/>
</dbReference>
<dbReference type="GO" id="GO:0009307">
    <property type="term" value="P:DNA restriction-modification system"/>
    <property type="evidence" value="ECO:0007669"/>
    <property type="project" value="InterPro"/>
</dbReference>
<evidence type="ECO:0000313" key="2">
    <source>
        <dbReference type="Proteomes" id="UP000284640"/>
    </source>
</evidence>
<keyword evidence="1" id="KW-0255">Endonuclease</keyword>
<proteinExistence type="predicted"/>
<gene>
    <name evidence="1" type="ORF">DW729_14470</name>
</gene>
<keyword evidence="1" id="KW-0540">Nuclease</keyword>
<dbReference type="Proteomes" id="UP000284640">
    <property type="component" value="Unassembled WGS sequence"/>
</dbReference>
<dbReference type="Pfam" id="PF09568">
    <property type="entry name" value="RE_MjaI"/>
    <property type="match status" value="1"/>
</dbReference>
<name>A0A414JM19_BACUN</name>
<comment type="caution">
    <text evidence="1">The sequence shown here is derived from an EMBL/GenBank/DDBJ whole genome shotgun (WGS) entry which is preliminary data.</text>
</comment>
<sequence length="263" mass="30682">MDEFVLSIDKDKFRSTNAKWNELMLNDPWSVGYVSTLIEVADWKSKEEWEETYYASGKVRNALIEQKAENLGCSKEFFNDITVPYDKSKYYKLSWDIKNINTQRGRTKEDFQEKGKILYEAVKNNGYGLTLDECIECVRFRVICETWNGIILRENNTIETLHRLFPNLRFEKAEGEMDHTYAVDFQVYNHDTSCLICAIQVKPKSYLQNAPYIKKARAANANKYAAYKEKYGVPVLTVISTSRGEIQNQEIIGQIKKMIDEIR</sequence>
<dbReference type="InterPro" id="IPR019068">
    <property type="entry name" value="Restrct_endonuc_II_MjaI"/>
</dbReference>
<dbReference type="EMBL" id="QSKL01000015">
    <property type="protein sequence ID" value="RHE58226.1"/>
    <property type="molecule type" value="Genomic_DNA"/>
</dbReference>
<dbReference type="GO" id="GO:0009036">
    <property type="term" value="F:type II site-specific deoxyribonuclease activity"/>
    <property type="evidence" value="ECO:0007669"/>
    <property type="project" value="InterPro"/>
</dbReference>
<dbReference type="AlphaFoldDB" id="A0A414JM19"/>
<accession>A0A414JM19</accession>
<organism evidence="1 2">
    <name type="scientific">Bacteroides uniformis</name>
    <dbReference type="NCBI Taxonomy" id="820"/>
    <lineage>
        <taxon>Bacteria</taxon>
        <taxon>Pseudomonadati</taxon>
        <taxon>Bacteroidota</taxon>
        <taxon>Bacteroidia</taxon>
        <taxon>Bacteroidales</taxon>
        <taxon>Bacteroidaceae</taxon>
        <taxon>Bacteroides</taxon>
    </lineage>
</organism>
<reference evidence="1 2" key="1">
    <citation type="submission" date="2018-08" db="EMBL/GenBank/DDBJ databases">
        <title>A genome reference for cultivated species of the human gut microbiota.</title>
        <authorList>
            <person name="Zou Y."/>
            <person name="Xue W."/>
            <person name="Luo G."/>
        </authorList>
    </citation>
    <scope>NUCLEOTIDE SEQUENCE [LARGE SCALE GENOMIC DNA]</scope>
    <source>
        <strain evidence="1 2">AM27-46</strain>
    </source>
</reference>
<protein>
    <submittedName>
        <fullName evidence="1">MjaI family restriction endonuclease</fullName>
    </submittedName>
</protein>
<keyword evidence="1" id="KW-0378">Hydrolase</keyword>
<evidence type="ECO:0000313" key="1">
    <source>
        <dbReference type="EMBL" id="RHE58226.1"/>
    </source>
</evidence>